<comment type="caution">
    <text evidence="2">The sequence shown here is derived from an EMBL/GenBank/DDBJ whole genome shotgun (WGS) entry which is preliminary data.</text>
</comment>
<gene>
    <name evidence="2" type="ORF">IDH41_01695</name>
</gene>
<dbReference type="RefSeq" id="WP_190857723.1">
    <property type="nucleotide sequence ID" value="NZ_JACXIY010000002.1"/>
</dbReference>
<dbReference type="GO" id="GO:0006355">
    <property type="term" value="P:regulation of DNA-templated transcription"/>
    <property type="evidence" value="ECO:0007669"/>
    <property type="project" value="InterPro"/>
</dbReference>
<dbReference type="Proteomes" id="UP000632125">
    <property type="component" value="Unassembled WGS sequence"/>
</dbReference>
<dbReference type="InterPro" id="IPR000551">
    <property type="entry name" value="MerR-type_HTH_dom"/>
</dbReference>
<feature type="domain" description="HTH merR-type" evidence="1">
    <location>
        <begin position="1"/>
        <end position="23"/>
    </location>
</feature>
<dbReference type="PROSITE" id="PS50937">
    <property type="entry name" value="HTH_MERR_2"/>
    <property type="match status" value="1"/>
</dbReference>
<dbReference type="AlphaFoldDB" id="A0A927H580"/>
<dbReference type="EMBL" id="JACXIY010000002">
    <property type="protein sequence ID" value="MBD2867274.1"/>
    <property type="molecule type" value="Genomic_DNA"/>
</dbReference>
<evidence type="ECO:0000259" key="1">
    <source>
        <dbReference type="PROSITE" id="PS50937"/>
    </source>
</evidence>
<organism evidence="2 3">
    <name type="scientific">Paenibacillus arenilitoris</name>
    <dbReference type="NCBI Taxonomy" id="2772299"/>
    <lineage>
        <taxon>Bacteria</taxon>
        <taxon>Bacillati</taxon>
        <taxon>Bacillota</taxon>
        <taxon>Bacilli</taxon>
        <taxon>Bacillales</taxon>
        <taxon>Paenibacillaceae</taxon>
        <taxon>Paenibacillus</taxon>
    </lineage>
</organism>
<sequence>MKIGEFAARNNVTAKMLRHYDEQDSGAIRNLIEDSTETINEARNMGPNSVTIKAYP</sequence>
<reference evidence="2" key="1">
    <citation type="submission" date="2020-09" db="EMBL/GenBank/DDBJ databases">
        <title>A novel bacterium of genus Paenibacillus, isolated from South China Sea.</title>
        <authorList>
            <person name="Huang H."/>
            <person name="Mo K."/>
            <person name="Hu Y."/>
        </authorList>
    </citation>
    <scope>NUCLEOTIDE SEQUENCE</scope>
    <source>
        <strain evidence="2">IB182493</strain>
    </source>
</reference>
<name>A0A927H580_9BACL</name>
<dbReference type="GO" id="GO:0003677">
    <property type="term" value="F:DNA binding"/>
    <property type="evidence" value="ECO:0007669"/>
    <property type="project" value="InterPro"/>
</dbReference>
<dbReference type="InterPro" id="IPR009061">
    <property type="entry name" value="DNA-bd_dom_put_sf"/>
</dbReference>
<evidence type="ECO:0000313" key="3">
    <source>
        <dbReference type="Proteomes" id="UP000632125"/>
    </source>
</evidence>
<keyword evidence="3" id="KW-1185">Reference proteome</keyword>
<proteinExistence type="predicted"/>
<protein>
    <recommendedName>
        <fullName evidence="1">HTH merR-type domain-containing protein</fullName>
    </recommendedName>
</protein>
<dbReference type="SUPFAM" id="SSF46955">
    <property type="entry name" value="Putative DNA-binding domain"/>
    <property type="match status" value="1"/>
</dbReference>
<evidence type="ECO:0000313" key="2">
    <source>
        <dbReference type="EMBL" id="MBD2867274.1"/>
    </source>
</evidence>
<accession>A0A927H580</accession>